<reference evidence="1" key="1">
    <citation type="submission" date="2023-06" db="EMBL/GenBank/DDBJ databases">
        <title>Genome-scale phylogeny and comparative genomics of the fungal order Sordariales.</title>
        <authorList>
            <consortium name="Lawrence Berkeley National Laboratory"/>
            <person name="Hensen N."/>
            <person name="Bonometti L."/>
            <person name="Westerberg I."/>
            <person name="Brannstrom I.O."/>
            <person name="Guillou S."/>
            <person name="Cros-Aarteil S."/>
            <person name="Calhoun S."/>
            <person name="Haridas S."/>
            <person name="Kuo A."/>
            <person name="Mondo S."/>
            <person name="Pangilinan J."/>
            <person name="Riley R."/>
            <person name="LaButti K."/>
            <person name="Andreopoulos B."/>
            <person name="Lipzen A."/>
            <person name="Chen C."/>
            <person name="Yanf M."/>
            <person name="Daum C."/>
            <person name="Ng V."/>
            <person name="Clum A."/>
            <person name="Steindorff A."/>
            <person name="Ohm R."/>
            <person name="Martin F."/>
            <person name="Silar P."/>
            <person name="Natvig D."/>
            <person name="Lalanne C."/>
            <person name="Gautier V."/>
            <person name="Ament-velasquez S.L."/>
            <person name="Kruys A."/>
            <person name="Hutchinson M.I."/>
            <person name="Powell A.J."/>
            <person name="Barry K."/>
            <person name="Miller A.N."/>
            <person name="Grigoriev I.V."/>
            <person name="Debuchy R."/>
            <person name="Gladieux P."/>
            <person name="Thoren M.H."/>
            <person name="Johannesson H."/>
        </authorList>
    </citation>
    <scope>NUCLEOTIDE SEQUENCE</scope>
    <source>
        <strain evidence="1">SMH3391-2</strain>
    </source>
</reference>
<sequence>MPSHTARAYSGMRGADWFHLASQSGKVGSWWLAALAMPAARRRAGKSGLITSFFPCSPSAFFLLFQPTSAIPSLTCSFVALYYQHSHSLIPSPTRLSLLQHHPIHQPASENEVHYHPHSCPARPRHGCSPSRGCSLHRGRFRFDRLREHHVQPGRPRPVPRCPQWNRNLQQLPRVGCSFFGCFGIITHLDCVVDALGKGDLQAMLE</sequence>
<comment type="caution">
    <text evidence="1">The sequence shown here is derived from an EMBL/GenBank/DDBJ whole genome shotgun (WGS) entry which is preliminary data.</text>
</comment>
<dbReference type="Proteomes" id="UP001174934">
    <property type="component" value="Unassembled WGS sequence"/>
</dbReference>
<keyword evidence="2" id="KW-1185">Reference proteome</keyword>
<evidence type="ECO:0000313" key="2">
    <source>
        <dbReference type="Proteomes" id="UP001174934"/>
    </source>
</evidence>
<proteinExistence type="predicted"/>
<name>A0AA39XL81_9PEZI</name>
<dbReference type="AlphaFoldDB" id="A0AA39XL81"/>
<protein>
    <submittedName>
        <fullName evidence="1">Uncharacterized protein</fullName>
    </submittedName>
</protein>
<evidence type="ECO:0000313" key="1">
    <source>
        <dbReference type="EMBL" id="KAK0636076.1"/>
    </source>
</evidence>
<accession>A0AA39XL81</accession>
<organism evidence="1 2">
    <name type="scientific">Bombardia bombarda</name>
    <dbReference type="NCBI Taxonomy" id="252184"/>
    <lineage>
        <taxon>Eukaryota</taxon>
        <taxon>Fungi</taxon>
        <taxon>Dikarya</taxon>
        <taxon>Ascomycota</taxon>
        <taxon>Pezizomycotina</taxon>
        <taxon>Sordariomycetes</taxon>
        <taxon>Sordariomycetidae</taxon>
        <taxon>Sordariales</taxon>
        <taxon>Lasiosphaeriaceae</taxon>
        <taxon>Bombardia</taxon>
    </lineage>
</organism>
<dbReference type="EMBL" id="JAULSR010000001">
    <property type="protein sequence ID" value="KAK0636076.1"/>
    <property type="molecule type" value="Genomic_DNA"/>
</dbReference>
<gene>
    <name evidence="1" type="ORF">B0T17DRAFT_518038</name>
</gene>